<dbReference type="Proteomes" id="UP000077202">
    <property type="component" value="Unassembled WGS sequence"/>
</dbReference>
<name>A0A176WFY6_MARPO</name>
<comment type="caution">
    <text evidence="1">The sequence shown here is derived from an EMBL/GenBank/DDBJ whole genome shotgun (WGS) entry which is preliminary data.</text>
</comment>
<keyword evidence="2" id="KW-1185">Reference proteome</keyword>
<protein>
    <submittedName>
        <fullName evidence="1">Uncharacterized protein</fullName>
    </submittedName>
</protein>
<dbReference type="EMBL" id="LVLJ01000960">
    <property type="protein sequence ID" value="OAE31814.1"/>
    <property type="molecule type" value="Genomic_DNA"/>
</dbReference>
<accession>A0A176WFY6</accession>
<evidence type="ECO:0000313" key="2">
    <source>
        <dbReference type="Proteomes" id="UP000077202"/>
    </source>
</evidence>
<evidence type="ECO:0000313" key="1">
    <source>
        <dbReference type="EMBL" id="OAE31814.1"/>
    </source>
</evidence>
<organism evidence="1 2">
    <name type="scientific">Marchantia polymorpha subsp. ruderalis</name>
    <dbReference type="NCBI Taxonomy" id="1480154"/>
    <lineage>
        <taxon>Eukaryota</taxon>
        <taxon>Viridiplantae</taxon>
        <taxon>Streptophyta</taxon>
        <taxon>Embryophyta</taxon>
        <taxon>Marchantiophyta</taxon>
        <taxon>Marchantiopsida</taxon>
        <taxon>Marchantiidae</taxon>
        <taxon>Marchantiales</taxon>
        <taxon>Marchantiaceae</taxon>
        <taxon>Marchantia</taxon>
    </lineage>
</organism>
<dbReference type="AlphaFoldDB" id="A0A176WFY6"/>
<sequence>MSSDTEEDPVALEEVAAKFVEDVAAAESGPQKVLPLLQYLDRKREKYAEDRTNQSYVEIRLIEEVEKRRKAEQVGEGLREDVERGKCASVDLLKRLEACRTAYDAESLKVDEFSAAAKEKEQEYQIELAVRAKMLTEYEAAWISDLELIEMLEAQCGELCTQRSQVEEQFCESEAKLTEAEGKNW</sequence>
<gene>
    <name evidence="1" type="ORF">AXG93_1838s1240</name>
</gene>
<reference evidence="1" key="1">
    <citation type="submission" date="2016-03" db="EMBL/GenBank/DDBJ databases">
        <title>Mechanisms controlling the formation of the plant cell surface in tip-growing cells are functionally conserved among land plants.</title>
        <authorList>
            <person name="Honkanen S."/>
            <person name="Jones V.A."/>
            <person name="Morieri G."/>
            <person name="Champion C."/>
            <person name="Hetherington A.J."/>
            <person name="Kelly S."/>
            <person name="Saint-Marcoux D."/>
            <person name="Proust H."/>
            <person name="Prescott H."/>
            <person name="Dolan L."/>
        </authorList>
    </citation>
    <scope>NUCLEOTIDE SEQUENCE [LARGE SCALE GENOMIC DNA]</scope>
    <source>
        <tissue evidence="1">Whole gametophyte</tissue>
    </source>
</reference>
<proteinExistence type="predicted"/>